<organism evidence="1 2">
    <name type="scientific">[Ruminococcus] torques</name>
    <dbReference type="NCBI Taxonomy" id="33039"/>
    <lineage>
        <taxon>Bacteria</taxon>
        <taxon>Bacillati</taxon>
        <taxon>Bacillota</taxon>
        <taxon>Clostridia</taxon>
        <taxon>Lachnospirales</taxon>
        <taxon>Lachnospiraceae</taxon>
        <taxon>Mediterraneibacter</taxon>
    </lineage>
</organism>
<evidence type="ECO:0000313" key="1">
    <source>
        <dbReference type="EMBL" id="CUQ81427.1"/>
    </source>
</evidence>
<gene>
    <name evidence="1" type="ORF">ERS852502_00298</name>
</gene>
<dbReference type="GO" id="GO:0006281">
    <property type="term" value="P:DNA repair"/>
    <property type="evidence" value="ECO:0007669"/>
    <property type="project" value="TreeGrafter"/>
</dbReference>
<accession>A0A174Z6A8</accession>
<dbReference type="AlphaFoldDB" id="A0A174Z6A8"/>
<dbReference type="EMBL" id="CZBX01000001">
    <property type="protein sequence ID" value="CUQ81427.1"/>
    <property type="molecule type" value="Genomic_DNA"/>
</dbReference>
<dbReference type="SUPFAM" id="SSF56784">
    <property type="entry name" value="HAD-like"/>
    <property type="match status" value="1"/>
</dbReference>
<proteinExistence type="predicted"/>
<sequence length="209" mass="23647">MDGIIFDVDGTLWDSVEVVAESWNLAIKENSDLEPNLNREILQGLFGKTMDEIAAGVFPDLDPDSRRKLMDICFDYENRYLETHPGVYYEGVMDTLKELALEYPLFIVSNCQCGYIEVMMKGAGMEPYIKDFLCFGQTQTSKDQTILKLMEKNNLTSPVYVGDTQGDADSCKKAGVPFIFAEYGLGDVKEDYPTIHSFSELKNILRELD</sequence>
<reference evidence="1 2" key="1">
    <citation type="submission" date="2015-09" db="EMBL/GenBank/DDBJ databases">
        <authorList>
            <consortium name="Pathogen Informatics"/>
        </authorList>
    </citation>
    <scope>NUCLEOTIDE SEQUENCE [LARGE SCALE GENOMIC DNA]</scope>
    <source>
        <strain evidence="1 2">2789STDY5834889</strain>
    </source>
</reference>
<name>A0A174Z6A8_9FIRM</name>
<dbReference type="RefSeq" id="WP_055170643.1">
    <property type="nucleotide sequence ID" value="NZ_CZBX01000001.1"/>
</dbReference>
<dbReference type="Pfam" id="PF13419">
    <property type="entry name" value="HAD_2"/>
    <property type="match status" value="1"/>
</dbReference>
<dbReference type="SFLD" id="SFLDS00003">
    <property type="entry name" value="Haloacid_Dehalogenase"/>
    <property type="match status" value="1"/>
</dbReference>
<dbReference type="OrthoDB" id="9792518at2"/>
<dbReference type="SFLD" id="SFLDG01129">
    <property type="entry name" value="C1.5:_HAD__Beta-PGM__Phosphata"/>
    <property type="match status" value="1"/>
</dbReference>
<protein>
    <submittedName>
        <fullName evidence="1">Phosphoglycolate phosphatase</fullName>
    </submittedName>
</protein>
<dbReference type="Gene3D" id="1.10.150.240">
    <property type="entry name" value="Putative phosphatase, domain 2"/>
    <property type="match status" value="1"/>
</dbReference>
<dbReference type="InterPro" id="IPR023198">
    <property type="entry name" value="PGP-like_dom2"/>
</dbReference>
<dbReference type="Proteomes" id="UP000078383">
    <property type="component" value="Unassembled WGS sequence"/>
</dbReference>
<dbReference type="Gene3D" id="3.40.50.1000">
    <property type="entry name" value="HAD superfamily/HAD-like"/>
    <property type="match status" value="1"/>
</dbReference>
<dbReference type="InterPro" id="IPR050155">
    <property type="entry name" value="HAD-like_hydrolase_sf"/>
</dbReference>
<dbReference type="InterPro" id="IPR036412">
    <property type="entry name" value="HAD-like_sf"/>
</dbReference>
<dbReference type="PANTHER" id="PTHR43434">
    <property type="entry name" value="PHOSPHOGLYCOLATE PHOSPHATASE"/>
    <property type="match status" value="1"/>
</dbReference>
<dbReference type="InterPro" id="IPR023214">
    <property type="entry name" value="HAD_sf"/>
</dbReference>
<dbReference type="PANTHER" id="PTHR43434:SF1">
    <property type="entry name" value="PHOSPHOGLYCOLATE PHOSPHATASE"/>
    <property type="match status" value="1"/>
</dbReference>
<dbReference type="InterPro" id="IPR041492">
    <property type="entry name" value="HAD_2"/>
</dbReference>
<dbReference type="GO" id="GO:0008967">
    <property type="term" value="F:phosphoglycolate phosphatase activity"/>
    <property type="evidence" value="ECO:0007669"/>
    <property type="project" value="TreeGrafter"/>
</dbReference>
<evidence type="ECO:0000313" key="2">
    <source>
        <dbReference type="Proteomes" id="UP000078383"/>
    </source>
</evidence>